<dbReference type="RefSeq" id="WP_112091278.1">
    <property type="nucleotide sequence ID" value="NZ_BNEV01000123.1"/>
</dbReference>
<reference evidence="1 2" key="1">
    <citation type="submission" date="2018-02" db="EMBL/GenBank/DDBJ databases">
        <title>Complete genome sequencing of Faecalibacterium prausnitzii strains isolated from the human gut.</title>
        <authorList>
            <person name="Fitzgerald B.C."/>
            <person name="Shkoporov A.N."/>
            <person name="Ross P.R."/>
            <person name="Hill C."/>
        </authorList>
    </citation>
    <scope>NUCLEOTIDE SEQUENCE [LARGE SCALE GENOMIC DNA]</scope>
    <source>
        <strain evidence="1 2">APC923/51-1</strain>
    </source>
</reference>
<dbReference type="AlphaFoldDB" id="A0A329U6K9"/>
<dbReference type="EMBL" id="PRLD01000009">
    <property type="protein sequence ID" value="RAW56726.1"/>
    <property type="molecule type" value="Genomic_DNA"/>
</dbReference>
<dbReference type="Proteomes" id="UP000251281">
    <property type="component" value="Unassembled WGS sequence"/>
</dbReference>
<comment type="caution">
    <text evidence="1">The sequence shown here is derived from an EMBL/GenBank/DDBJ whole genome shotgun (WGS) entry which is preliminary data.</text>
</comment>
<name>A0A329U6K9_9FIRM</name>
<sequence length="82" mass="9883">MGKKPTGYARQKIIVQHKTWVPFDEWIYQRNEANYRYADAVRSNIGYALDQQKQQERHKAFVENAKKHNIPIPKKKKEPWED</sequence>
<proteinExistence type="predicted"/>
<evidence type="ECO:0000313" key="1">
    <source>
        <dbReference type="EMBL" id="RAW56726.1"/>
    </source>
</evidence>
<evidence type="ECO:0000313" key="2">
    <source>
        <dbReference type="Proteomes" id="UP000251281"/>
    </source>
</evidence>
<gene>
    <name evidence="1" type="ORF">C4N24_09885</name>
</gene>
<protein>
    <submittedName>
        <fullName evidence="1">Uncharacterized protein</fullName>
    </submittedName>
</protein>
<organism evidence="1 2">
    <name type="scientific">Faecalibacterium prausnitzii</name>
    <dbReference type="NCBI Taxonomy" id="853"/>
    <lineage>
        <taxon>Bacteria</taxon>
        <taxon>Bacillati</taxon>
        <taxon>Bacillota</taxon>
        <taxon>Clostridia</taxon>
        <taxon>Eubacteriales</taxon>
        <taxon>Oscillospiraceae</taxon>
        <taxon>Faecalibacterium</taxon>
    </lineage>
</organism>
<accession>A0A329U6K9</accession>